<keyword evidence="1" id="KW-0812">Transmembrane</keyword>
<feature type="transmembrane region" description="Helical" evidence="1">
    <location>
        <begin position="66"/>
        <end position="82"/>
    </location>
</feature>
<keyword evidence="1" id="KW-1133">Transmembrane helix</keyword>
<accession>A0ABT6R9N7</accession>
<evidence type="ECO:0000256" key="1">
    <source>
        <dbReference type="SAM" id="Phobius"/>
    </source>
</evidence>
<protein>
    <recommendedName>
        <fullName evidence="4">DUF4131 domain-containing protein</fullName>
    </recommendedName>
</protein>
<proteinExistence type="predicted"/>
<sequence>MINKELLITTIVFFLIVNTTYYWKGKLGLFAFPAFAILVLVYFGLAIALLRQIYFAIKERLADKKSFFIIGLITIVLALTFFKPFGLINFDRLEGDNVLLAEREGAANCMTTFKLKDDFTFKEQNVCFGVTEVSGKYHLQNDTIYFDNVELGRHENEFYKFAVIKPSKFDNSKILGDLIRYKDLTDTVGHELWITKNELNKLQDKKPNR</sequence>
<keyword evidence="3" id="KW-1185">Reference proteome</keyword>
<comment type="caution">
    <text evidence="2">The sequence shown here is derived from an EMBL/GenBank/DDBJ whole genome shotgun (WGS) entry which is preliminary data.</text>
</comment>
<feature type="transmembrane region" description="Helical" evidence="1">
    <location>
        <begin position="30"/>
        <end position="54"/>
    </location>
</feature>
<evidence type="ECO:0008006" key="4">
    <source>
        <dbReference type="Google" id="ProtNLM"/>
    </source>
</evidence>
<dbReference type="RefSeq" id="WP_282333381.1">
    <property type="nucleotide sequence ID" value="NZ_JASBRG010000003.1"/>
</dbReference>
<reference evidence="2 3" key="1">
    <citation type="submission" date="2023-05" db="EMBL/GenBank/DDBJ databases">
        <title>Genome sequence of Pinibacter sp. MAH-24.</title>
        <authorList>
            <person name="Huq M.A."/>
        </authorList>
    </citation>
    <scope>NUCLEOTIDE SEQUENCE [LARGE SCALE GENOMIC DNA]</scope>
    <source>
        <strain evidence="2 3">MAH-24</strain>
    </source>
</reference>
<keyword evidence="1" id="KW-0472">Membrane</keyword>
<gene>
    <name evidence="2" type="ORF">QJ048_05755</name>
</gene>
<feature type="transmembrane region" description="Helical" evidence="1">
    <location>
        <begin position="6"/>
        <end position="23"/>
    </location>
</feature>
<organism evidence="2 3">
    <name type="scientific">Pinibacter soli</name>
    <dbReference type="NCBI Taxonomy" id="3044211"/>
    <lineage>
        <taxon>Bacteria</taxon>
        <taxon>Pseudomonadati</taxon>
        <taxon>Bacteroidota</taxon>
        <taxon>Chitinophagia</taxon>
        <taxon>Chitinophagales</taxon>
        <taxon>Chitinophagaceae</taxon>
        <taxon>Pinibacter</taxon>
    </lineage>
</organism>
<evidence type="ECO:0000313" key="2">
    <source>
        <dbReference type="EMBL" id="MDI3319267.1"/>
    </source>
</evidence>
<name>A0ABT6R9N7_9BACT</name>
<dbReference type="Proteomes" id="UP001226434">
    <property type="component" value="Unassembled WGS sequence"/>
</dbReference>
<dbReference type="EMBL" id="JASBRG010000003">
    <property type="protein sequence ID" value="MDI3319267.1"/>
    <property type="molecule type" value="Genomic_DNA"/>
</dbReference>
<evidence type="ECO:0000313" key="3">
    <source>
        <dbReference type="Proteomes" id="UP001226434"/>
    </source>
</evidence>